<gene>
    <name evidence="2" type="ORF">KPS_002218</name>
</gene>
<dbReference type="EMBL" id="CP133659">
    <property type="protein sequence ID" value="WMW67384.1"/>
    <property type="molecule type" value="Genomic_DNA"/>
</dbReference>
<organism evidence="2 3">
    <name type="scientific">Nitratidesulfovibrio liaohensis</name>
    <dbReference type="NCBI Taxonomy" id="2604158"/>
    <lineage>
        <taxon>Bacteria</taxon>
        <taxon>Pseudomonadati</taxon>
        <taxon>Thermodesulfobacteriota</taxon>
        <taxon>Desulfovibrionia</taxon>
        <taxon>Desulfovibrionales</taxon>
        <taxon>Desulfovibrionaceae</taxon>
        <taxon>Nitratidesulfovibrio</taxon>
    </lineage>
</organism>
<keyword evidence="1" id="KW-0732">Signal</keyword>
<dbReference type="Proteomes" id="UP001180616">
    <property type="component" value="Chromosome"/>
</dbReference>
<evidence type="ECO:0008006" key="4">
    <source>
        <dbReference type="Google" id="ProtNLM"/>
    </source>
</evidence>
<proteinExistence type="predicted"/>
<feature type="signal peptide" evidence="1">
    <location>
        <begin position="1"/>
        <end position="35"/>
    </location>
</feature>
<sequence>MRRMSTRRCRMLATLAVSATLAAFAAFASAVPATAQDPAGTVMSACTKCHNTQRICANLGAKDKAAWNTTVTRMMGKGAQVSEAEKPAVVDWLATQQPGAKPVCQ</sequence>
<dbReference type="InterPro" id="IPR036909">
    <property type="entry name" value="Cyt_c-like_dom_sf"/>
</dbReference>
<evidence type="ECO:0000313" key="3">
    <source>
        <dbReference type="Proteomes" id="UP001180616"/>
    </source>
</evidence>
<dbReference type="SUPFAM" id="SSF46626">
    <property type="entry name" value="Cytochrome c"/>
    <property type="match status" value="1"/>
</dbReference>
<dbReference type="RefSeq" id="WP_309540324.1">
    <property type="nucleotide sequence ID" value="NZ_CP133659.1"/>
</dbReference>
<evidence type="ECO:0000313" key="2">
    <source>
        <dbReference type="EMBL" id="WMW67384.1"/>
    </source>
</evidence>
<dbReference type="Gene3D" id="1.10.760.10">
    <property type="entry name" value="Cytochrome c-like domain"/>
    <property type="match status" value="1"/>
</dbReference>
<keyword evidence="3" id="KW-1185">Reference proteome</keyword>
<accession>A0ABY9R7G4</accession>
<evidence type="ECO:0000256" key="1">
    <source>
        <dbReference type="SAM" id="SignalP"/>
    </source>
</evidence>
<reference evidence="2" key="1">
    <citation type="submission" date="2023-09" db="EMBL/GenBank/DDBJ databases">
        <authorList>
            <consortium name="CW5 consortium"/>
            <person name="Lu C.-W."/>
        </authorList>
    </citation>
    <scope>NUCLEOTIDE SEQUENCE</scope>
    <source>
        <strain evidence="2">KPS</strain>
    </source>
</reference>
<name>A0ABY9R7G4_9BACT</name>
<protein>
    <recommendedName>
        <fullName evidence="4">Cytochrome c domain-containing protein</fullName>
    </recommendedName>
</protein>
<feature type="chain" id="PRO_5046173579" description="Cytochrome c domain-containing protein" evidence="1">
    <location>
        <begin position="36"/>
        <end position="105"/>
    </location>
</feature>